<feature type="region of interest" description="Disordered" evidence="1">
    <location>
        <begin position="1"/>
        <end position="32"/>
    </location>
</feature>
<reference evidence="2 3" key="1">
    <citation type="submission" date="2016-02" db="EMBL/GenBank/DDBJ databases">
        <title>Genome analysis of coral dinoflagellate symbionts highlights evolutionary adaptations to a symbiotic lifestyle.</title>
        <authorList>
            <person name="Aranda M."/>
            <person name="Li Y."/>
            <person name="Liew Y.J."/>
            <person name="Baumgarten S."/>
            <person name="Simakov O."/>
            <person name="Wilson M."/>
            <person name="Piel J."/>
            <person name="Ashoor H."/>
            <person name="Bougouffa S."/>
            <person name="Bajic V.B."/>
            <person name="Ryu T."/>
            <person name="Ravasi T."/>
            <person name="Bayer T."/>
            <person name="Micklem G."/>
            <person name="Kim H."/>
            <person name="Bhak J."/>
            <person name="Lajeunesse T.C."/>
            <person name="Voolstra C.R."/>
        </authorList>
    </citation>
    <scope>NUCLEOTIDE SEQUENCE [LARGE SCALE GENOMIC DNA]</scope>
    <source>
        <strain evidence="2 3">CCMP2467</strain>
    </source>
</reference>
<accession>A0A1Q9DZR8</accession>
<dbReference type="OrthoDB" id="426649at2759"/>
<evidence type="ECO:0000313" key="3">
    <source>
        <dbReference type="Proteomes" id="UP000186817"/>
    </source>
</evidence>
<protein>
    <submittedName>
        <fullName evidence="2">Uncharacterized protein</fullName>
    </submittedName>
</protein>
<proteinExistence type="predicted"/>
<dbReference type="Proteomes" id="UP000186817">
    <property type="component" value="Unassembled WGS sequence"/>
</dbReference>
<dbReference type="EMBL" id="LSRX01000320">
    <property type="protein sequence ID" value="OLQ00670.1"/>
    <property type="molecule type" value="Genomic_DNA"/>
</dbReference>
<organism evidence="2 3">
    <name type="scientific">Symbiodinium microadriaticum</name>
    <name type="common">Dinoflagellate</name>
    <name type="synonym">Zooxanthella microadriatica</name>
    <dbReference type="NCBI Taxonomy" id="2951"/>
    <lineage>
        <taxon>Eukaryota</taxon>
        <taxon>Sar</taxon>
        <taxon>Alveolata</taxon>
        <taxon>Dinophyceae</taxon>
        <taxon>Suessiales</taxon>
        <taxon>Symbiodiniaceae</taxon>
        <taxon>Symbiodinium</taxon>
    </lineage>
</organism>
<gene>
    <name evidence="2" type="ORF">AK812_SmicGene16646</name>
</gene>
<dbReference type="InterPro" id="IPR014580">
    <property type="entry name" value="UCP033199"/>
</dbReference>
<evidence type="ECO:0000313" key="2">
    <source>
        <dbReference type="EMBL" id="OLQ00670.1"/>
    </source>
</evidence>
<dbReference type="AlphaFoldDB" id="A0A1Q9DZR8"/>
<name>A0A1Q9DZR8_SYMMI</name>
<dbReference type="Pfam" id="PF09966">
    <property type="entry name" value="DUF2200"/>
    <property type="match status" value="1"/>
</dbReference>
<dbReference type="Gene3D" id="1.10.8.290">
    <property type="entry name" value="uncharacterized protein sp1917 domain"/>
    <property type="match status" value="1"/>
</dbReference>
<sequence length="142" mass="15814">MAPKTKKTISKKPAGKEVAAGKPGSSSGKPRVFGMSFARIYPLYVQKVEKKGRKKADVDQAICWLTGYTPQKLKDQIMLEKDVETFFKQAPRPNPKAGKITGTVCGVVIEEIKDPVMRKVRVLDKLVDEIVKGKPMDEVLRK</sequence>
<comment type="caution">
    <text evidence="2">The sequence shown here is derived from an EMBL/GenBank/DDBJ whole genome shotgun (WGS) entry which is preliminary data.</text>
</comment>
<dbReference type="InterPro" id="IPR023204">
    <property type="entry name" value="SP1917_dom_sf"/>
</dbReference>
<dbReference type="PIRSF" id="PIRSF033199">
    <property type="entry name" value="UCP033199"/>
    <property type="match status" value="1"/>
</dbReference>
<keyword evidence="3" id="KW-1185">Reference proteome</keyword>
<evidence type="ECO:0000256" key="1">
    <source>
        <dbReference type="SAM" id="MobiDB-lite"/>
    </source>
</evidence>
<feature type="compositionally biased region" description="Basic residues" evidence="1">
    <location>
        <begin position="1"/>
        <end position="10"/>
    </location>
</feature>